<gene>
    <name evidence="1" type="ORF">GPX89_28400</name>
</gene>
<reference evidence="1 2" key="1">
    <citation type="submission" date="2019-12" db="EMBL/GenBank/DDBJ databases">
        <title>Nocardia sp. nov. ET3-3 isolated from soil.</title>
        <authorList>
            <person name="Kanchanasin P."/>
            <person name="Tanasupawat S."/>
            <person name="Yuki M."/>
            <person name="Kudo T."/>
        </authorList>
    </citation>
    <scope>NUCLEOTIDE SEQUENCE [LARGE SCALE GENOMIC DNA]</scope>
    <source>
        <strain evidence="1 2">ET3-3</strain>
    </source>
</reference>
<dbReference type="Gene3D" id="3.40.50.720">
    <property type="entry name" value="NAD(P)-binding Rossmann-like Domain"/>
    <property type="match status" value="1"/>
</dbReference>
<dbReference type="Proteomes" id="UP000466794">
    <property type="component" value="Unassembled WGS sequence"/>
</dbReference>
<evidence type="ECO:0000313" key="2">
    <source>
        <dbReference type="Proteomes" id="UP000466794"/>
    </source>
</evidence>
<sequence>MTALISTRPAPTAMRGPMLHPRITVLLRPDGAVQLGLHPESAVIVSPPGPVESAPALLRLLDGSRTESEILWQARELGFDADIVRALLAQLTAAGLLETERPRSRVRVVRIHGRGPLADAVLAGLRRIGLQAKHSHARCDAGESLGAERPDLLVFTDALVPDPGLVAALMRRRVPHLPVRLRDGRGIVGPLVLPGETGCLRCADLHRTDREPAWPQLAAQLLGRAGCASPAGVAMTAALTLKEIETISFGPEERPPATLNATLELDLDVPHLDRRAWPAHPSCGCCENA</sequence>
<dbReference type="RefSeq" id="WP_157390779.1">
    <property type="nucleotide sequence ID" value="NZ_WRPP01000006.1"/>
</dbReference>
<comment type="caution">
    <text evidence="1">The sequence shown here is derived from an EMBL/GenBank/DDBJ whole genome shotgun (WGS) entry which is preliminary data.</text>
</comment>
<organism evidence="1 2">
    <name type="scientific">Nocardia terrae</name>
    <dbReference type="NCBI Taxonomy" id="2675851"/>
    <lineage>
        <taxon>Bacteria</taxon>
        <taxon>Bacillati</taxon>
        <taxon>Actinomycetota</taxon>
        <taxon>Actinomycetes</taxon>
        <taxon>Mycobacteriales</taxon>
        <taxon>Nocardiaceae</taxon>
        <taxon>Nocardia</taxon>
    </lineage>
</organism>
<proteinExistence type="predicted"/>
<dbReference type="AlphaFoldDB" id="A0A7K1V3H5"/>
<accession>A0A7K1V3H5</accession>
<evidence type="ECO:0000313" key="1">
    <source>
        <dbReference type="EMBL" id="MVU81154.1"/>
    </source>
</evidence>
<name>A0A7K1V3H5_9NOCA</name>
<keyword evidence="2" id="KW-1185">Reference proteome</keyword>
<dbReference type="EMBL" id="WRPP01000006">
    <property type="protein sequence ID" value="MVU81154.1"/>
    <property type="molecule type" value="Genomic_DNA"/>
</dbReference>
<dbReference type="InterPro" id="IPR022291">
    <property type="entry name" value="Bacteriocin_synth_cyclodeHase"/>
</dbReference>
<dbReference type="NCBIfam" id="TIGR03882">
    <property type="entry name" value="cyclo_dehyd_2"/>
    <property type="match status" value="1"/>
</dbReference>
<protein>
    <submittedName>
        <fullName evidence="1">TOMM leader peptide-binding protein</fullName>
    </submittedName>
</protein>